<name>D6YVY9_WADCW</name>
<dbReference type="AlphaFoldDB" id="D6YVY9"/>
<reference evidence="2 3" key="1">
    <citation type="journal article" date="2010" name="PLoS ONE">
        <title>The Waddlia genome: a window into chlamydial biology.</title>
        <authorList>
            <person name="Bertelli C."/>
            <person name="Collyn F."/>
            <person name="Croxatto A."/>
            <person name="Ruckert C."/>
            <person name="Polkinghorne A."/>
            <person name="Kebbi-Beghdadi C."/>
            <person name="Goesmann A."/>
            <person name="Vaughan L."/>
            <person name="Greub G."/>
        </authorList>
    </citation>
    <scope>NUCLEOTIDE SEQUENCE [LARGE SCALE GENOMIC DNA]</scope>
    <source>
        <strain evidence="3">ATCC VR-1470 / WSU 86-1044</strain>
    </source>
</reference>
<gene>
    <name evidence="2" type="primary">ompA6</name>
    <name evidence="2" type="ordered locus">wcw_0939</name>
</gene>
<keyword evidence="1" id="KW-0732">Signal</keyword>
<sequence length="372" mass="42295">MTRRLLLSIFCALICTNPFLEAQCGKSWLSTSPCPPVTTHTYWDYSPCNTASNQWKSSPCEYGCNNRCGFNAGIDYLYWTVCQDNLDFSVDHTIADDPPTLLGTGKTHFLKYGWSSGVRAYLGLELLGFEIRGQYTWIENKAKETKDYTDTDAVLVASLLHPNTGLANARIAQGFQDLWYETADLLFSREMEFFDYKLILRPFIGAKWMRIKQKLKVTYEEEDFAENPEQIRWNSTLSGPGAHAGFELFYRWVSGLGMYGQLAGSVIGAVVDNHHIQVSLDENGADVTPPRIQLKETQRLCVPGYQLEAGITWDMCCLNNYNIRFRFCYELNQWLNTPEVRRYHYENEGVSSAATDGSIALHGATFGIDLRF</sequence>
<dbReference type="KEGG" id="wch:wcw_0939"/>
<dbReference type="HOGENOM" id="CLU_739539_0_0_0"/>
<keyword evidence="3" id="KW-1185">Reference proteome</keyword>
<dbReference type="Proteomes" id="UP000001505">
    <property type="component" value="Chromosome"/>
</dbReference>
<feature type="chain" id="PRO_5003091179" evidence="1">
    <location>
        <begin position="23"/>
        <end position="372"/>
    </location>
</feature>
<dbReference type="RefSeq" id="WP_013182014.1">
    <property type="nucleotide sequence ID" value="NC_014225.1"/>
</dbReference>
<proteinExistence type="predicted"/>
<protein>
    <submittedName>
        <fullName evidence="2">Putative membrane protein</fullName>
    </submittedName>
</protein>
<dbReference type="EMBL" id="CP001928">
    <property type="protein sequence ID" value="ADI38300.1"/>
    <property type="molecule type" value="Genomic_DNA"/>
</dbReference>
<dbReference type="InterPro" id="IPR007825">
    <property type="entry name" value="Major_OMP_Legionella"/>
</dbReference>
<organism evidence="2 3">
    <name type="scientific">Waddlia chondrophila (strain ATCC VR-1470 / WSU 86-1044)</name>
    <dbReference type="NCBI Taxonomy" id="716544"/>
    <lineage>
        <taxon>Bacteria</taxon>
        <taxon>Pseudomonadati</taxon>
        <taxon>Chlamydiota</taxon>
        <taxon>Chlamydiia</taxon>
        <taxon>Parachlamydiales</taxon>
        <taxon>Waddliaceae</taxon>
        <taxon>Waddlia</taxon>
    </lineage>
</organism>
<accession>D6YVY9</accession>
<dbReference type="Pfam" id="PF05150">
    <property type="entry name" value="Legionella_OMP"/>
    <property type="match status" value="1"/>
</dbReference>
<dbReference type="STRING" id="716544.wcw_0939"/>
<evidence type="ECO:0000256" key="1">
    <source>
        <dbReference type="SAM" id="SignalP"/>
    </source>
</evidence>
<dbReference type="OrthoDB" id="5653740at2"/>
<evidence type="ECO:0000313" key="3">
    <source>
        <dbReference type="Proteomes" id="UP000001505"/>
    </source>
</evidence>
<feature type="signal peptide" evidence="1">
    <location>
        <begin position="1"/>
        <end position="22"/>
    </location>
</feature>
<evidence type="ECO:0000313" key="2">
    <source>
        <dbReference type="EMBL" id="ADI38300.1"/>
    </source>
</evidence>